<feature type="transmembrane region" description="Helical" evidence="1">
    <location>
        <begin position="218"/>
        <end position="239"/>
    </location>
</feature>
<reference evidence="2" key="2">
    <citation type="submission" date="2021-04" db="EMBL/GenBank/DDBJ databases">
        <authorList>
            <person name="Gilroy R."/>
        </authorList>
    </citation>
    <scope>NUCLEOTIDE SEQUENCE</scope>
    <source>
        <strain evidence="2">ChiSjej5B23-15282</strain>
    </source>
</reference>
<feature type="transmembrane region" description="Helical" evidence="1">
    <location>
        <begin position="177"/>
        <end position="198"/>
    </location>
</feature>
<evidence type="ECO:0000313" key="3">
    <source>
        <dbReference type="Proteomes" id="UP000824243"/>
    </source>
</evidence>
<comment type="caution">
    <text evidence="2">The sequence shown here is derived from an EMBL/GenBank/DDBJ whole genome shotgun (WGS) entry which is preliminary data.</text>
</comment>
<sequence>MCIQTAEAREVDRLIREYGIEKAGLYYPRSLYNSFIGLDYAYLPSTILYTIFPLLVTLPHAISYYRDKKSGYIKNILIKADKKDYYAAKYLSVFLSGFTVTLMILFFSLWISAMFFPALMPEVTTGTYCPFDNAAMLAGLFYTHPLIYTLIYIFIDAVFFGATAAIALGISCYADNILFVFTGGMILYLIVDYIMMLTGRTEFSPLQFLKPTQFLCNAKPAIILAEFLLLIGLVAISFLRKERKKRCILNMT</sequence>
<evidence type="ECO:0000256" key="1">
    <source>
        <dbReference type="SAM" id="Phobius"/>
    </source>
</evidence>
<gene>
    <name evidence="2" type="ORF">H9981_11575</name>
</gene>
<dbReference type="AlphaFoldDB" id="A0A9D1VYU8"/>
<dbReference type="Proteomes" id="UP000824243">
    <property type="component" value="Unassembled WGS sequence"/>
</dbReference>
<keyword evidence="1" id="KW-0472">Membrane</keyword>
<feature type="transmembrane region" description="Helical" evidence="1">
    <location>
        <begin position="47"/>
        <end position="65"/>
    </location>
</feature>
<keyword evidence="1" id="KW-1133">Transmembrane helix</keyword>
<keyword evidence="1" id="KW-0812">Transmembrane</keyword>
<evidence type="ECO:0000313" key="2">
    <source>
        <dbReference type="EMBL" id="HIX49626.1"/>
    </source>
</evidence>
<reference evidence="2" key="1">
    <citation type="journal article" date="2021" name="PeerJ">
        <title>Extensive microbial diversity within the chicken gut microbiome revealed by metagenomics and culture.</title>
        <authorList>
            <person name="Gilroy R."/>
            <person name="Ravi A."/>
            <person name="Getino M."/>
            <person name="Pursley I."/>
            <person name="Horton D.L."/>
            <person name="Alikhan N.F."/>
            <person name="Baker D."/>
            <person name="Gharbi K."/>
            <person name="Hall N."/>
            <person name="Watson M."/>
            <person name="Adriaenssens E.M."/>
            <person name="Foster-Nyarko E."/>
            <person name="Jarju S."/>
            <person name="Secka A."/>
            <person name="Antonio M."/>
            <person name="Oren A."/>
            <person name="Chaudhuri R.R."/>
            <person name="La Ragione R."/>
            <person name="Hildebrand F."/>
            <person name="Pallen M.J."/>
        </authorList>
    </citation>
    <scope>NUCLEOTIDE SEQUENCE</scope>
    <source>
        <strain evidence="2">ChiSjej5B23-15282</strain>
    </source>
</reference>
<proteinExistence type="predicted"/>
<dbReference type="EMBL" id="DXFA01000188">
    <property type="protein sequence ID" value="HIX49626.1"/>
    <property type="molecule type" value="Genomic_DNA"/>
</dbReference>
<feature type="transmembrane region" description="Helical" evidence="1">
    <location>
        <begin position="146"/>
        <end position="170"/>
    </location>
</feature>
<name>A0A9D1VYU8_9FIRM</name>
<evidence type="ECO:0008006" key="4">
    <source>
        <dbReference type="Google" id="ProtNLM"/>
    </source>
</evidence>
<accession>A0A9D1VYU8</accession>
<protein>
    <recommendedName>
        <fullName evidence="4">ABC-2 family transporter protein</fullName>
    </recommendedName>
</protein>
<organism evidence="2 3">
    <name type="scientific">Candidatus Mediterraneibacter caccavium</name>
    <dbReference type="NCBI Taxonomy" id="2838661"/>
    <lineage>
        <taxon>Bacteria</taxon>
        <taxon>Bacillati</taxon>
        <taxon>Bacillota</taxon>
        <taxon>Clostridia</taxon>
        <taxon>Lachnospirales</taxon>
        <taxon>Lachnospiraceae</taxon>
        <taxon>Mediterraneibacter</taxon>
    </lineage>
</organism>
<feature type="transmembrane region" description="Helical" evidence="1">
    <location>
        <begin position="86"/>
        <end position="111"/>
    </location>
</feature>